<gene>
    <name evidence="1" type="ORF">AFUS01_LOCUS34627</name>
</gene>
<protein>
    <submittedName>
        <fullName evidence="1">Uncharacterized protein</fullName>
    </submittedName>
</protein>
<accession>A0A8J2PJC0</accession>
<dbReference type="AlphaFoldDB" id="A0A8J2PJC0"/>
<feature type="non-terminal residue" evidence="1">
    <location>
        <position position="1"/>
    </location>
</feature>
<evidence type="ECO:0000313" key="1">
    <source>
        <dbReference type="EMBL" id="CAG7824474.1"/>
    </source>
</evidence>
<proteinExistence type="predicted"/>
<sequence>KSLACKNPKDEMNVRGKK</sequence>
<name>A0A8J2PJC0_9HEXA</name>
<reference evidence="1" key="1">
    <citation type="submission" date="2021-06" db="EMBL/GenBank/DDBJ databases">
        <authorList>
            <person name="Hodson N. C."/>
            <person name="Mongue J. A."/>
            <person name="Jaron S. K."/>
        </authorList>
    </citation>
    <scope>NUCLEOTIDE SEQUENCE</scope>
</reference>
<dbReference type="EMBL" id="CAJVCH010532983">
    <property type="protein sequence ID" value="CAG7824474.1"/>
    <property type="molecule type" value="Genomic_DNA"/>
</dbReference>
<evidence type="ECO:0000313" key="2">
    <source>
        <dbReference type="Proteomes" id="UP000708208"/>
    </source>
</evidence>
<keyword evidence="2" id="KW-1185">Reference proteome</keyword>
<organism evidence="1 2">
    <name type="scientific">Allacma fusca</name>
    <dbReference type="NCBI Taxonomy" id="39272"/>
    <lineage>
        <taxon>Eukaryota</taxon>
        <taxon>Metazoa</taxon>
        <taxon>Ecdysozoa</taxon>
        <taxon>Arthropoda</taxon>
        <taxon>Hexapoda</taxon>
        <taxon>Collembola</taxon>
        <taxon>Symphypleona</taxon>
        <taxon>Sminthuridae</taxon>
        <taxon>Allacma</taxon>
    </lineage>
</organism>
<dbReference type="Proteomes" id="UP000708208">
    <property type="component" value="Unassembled WGS sequence"/>
</dbReference>
<comment type="caution">
    <text evidence="1">The sequence shown here is derived from an EMBL/GenBank/DDBJ whole genome shotgun (WGS) entry which is preliminary data.</text>
</comment>